<feature type="domain" description="Major facilitator superfamily (MFS) profile" evidence="5">
    <location>
        <begin position="1"/>
        <end position="397"/>
    </location>
</feature>
<feature type="transmembrane region" description="Helical" evidence="4">
    <location>
        <begin position="308"/>
        <end position="331"/>
    </location>
</feature>
<dbReference type="Pfam" id="PF07690">
    <property type="entry name" value="MFS_1"/>
    <property type="match status" value="1"/>
</dbReference>
<evidence type="ECO:0000259" key="5">
    <source>
        <dbReference type="PROSITE" id="PS50850"/>
    </source>
</evidence>
<evidence type="ECO:0000256" key="1">
    <source>
        <dbReference type="ARBA" id="ARBA00022692"/>
    </source>
</evidence>
<dbReference type="RefSeq" id="WP_346750588.1">
    <property type="nucleotide sequence ID" value="NZ_JAUJEA010000001.1"/>
</dbReference>
<dbReference type="EMBL" id="JAUJEA010000001">
    <property type="protein sequence ID" value="MDN5200565.1"/>
    <property type="molecule type" value="Genomic_DNA"/>
</dbReference>
<feature type="transmembrane region" description="Helical" evidence="4">
    <location>
        <begin position="374"/>
        <end position="392"/>
    </location>
</feature>
<reference evidence="6" key="1">
    <citation type="submission" date="2023-06" db="EMBL/GenBank/DDBJ databases">
        <title>Genomic of Parafulvivirga corallium.</title>
        <authorList>
            <person name="Wang G."/>
        </authorList>
    </citation>
    <scope>NUCLEOTIDE SEQUENCE</scope>
    <source>
        <strain evidence="6">BMA10</strain>
    </source>
</reference>
<keyword evidence="3 4" id="KW-0472">Membrane</keyword>
<evidence type="ECO:0000313" key="7">
    <source>
        <dbReference type="Proteomes" id="UP001172082"/>
    </source>
</evidence>
<dbReference type="InterPro" id="IPR020846">
    <property type="entry name" value="MFS_dom"/>
</dbReference>
<dbReference type="PANTHER" id="PTHR23521:SF3">
    <property type="entry name" value="MFS TRANSPORTER"/>
    <property type="match status" value="1"/>
</dbReference>
<feature type="transmembrane region" description="Helical" evidence="4">
    <location>
        <begin position="106"/>
        <end position="124"/>
    </location>
</feature>
<organism evidence="6 7">
    <name type="scientific">Splendidivirga corallicola</name>
    <dbReference type="NCBI Taxonomy" id="3051826"/>
    <lineage>
        <taxon>Bacteria</taxon>
        <taxon>Pseudomonadati</taxon>
        <taxon>Bacteroidota</taxon>
        <taxon>Cytophagia</taxon>
        <taxon>Cytophagales</taxon>
        <taxon>Splendidivirgaceae</taxon>
        <taxon>Splendidivirga</taxon>
    </lineage>
</organism>
<feature type="transmembrane region" description="Helical" evidence="4">
    <location>
        <begin position="343"/>
        <end position="362"/>
    </location>
</feature>
<dbReference type="PANTHER" id="PTHR23521">
    <property type="entry name" value="TRANSPORTER MFS SUPERFAMILY"/>
    <property type="match status" value="1"/>
</dbReference>
<protein>
    <submittedName>
        <fullName evidence="6">MFS transporter</fullName>
    </submittedName>
</protein>
<keyword evidence="7" id="KW-1185">Reference proteome</keyword>
<keyword evidence="1 4" id="KW-0812">Transmembrane</keyword>
<dbReference type="SUPFAM" id="SSF103473">
    <property type="entry name" value="MFS general substrate transporter"/>
    <property type="match status" value="1"/>
</dbReference>
<feature type="transmembrane region" description="Helical" evidence="4">
    <location>
        <begin position="81"/>
        <end position="100"/>
    </location>
</feature>
<feature type="transmembrane region" description="Helical" evidence="4">
    <location>
        <begin position="253"/>
        <end position="271"/>
    </location>
</feature>
<dbReference type="InterPro" id="IPR036259">
    <property type="entry name" value="MFS_trans_sf"/>
</dbReference>
<sequence>MSDLNVVKRPRRILPIIIFSQFTGTSLWFATNAIITDIQNNLQLPESALGNVTSAVQFGFITGTLIFAFLAIADRFSPRKVFLWSSIIGAVANLSVYFLATDIYTLLVLRFVTGFFLAGIYPVGMKIAADWFEKGLGTALGFLVGALVFGTAFPHFIKGSIQSFSWENILFATSFLASLGGIILFIFVPDGPFRKPASKFNLLGLVDIFKHKALRLAAFGYFGHMWELYAFWAFVPVMISYFNVLNPADSLNISIWSFVIIAIGGFGCMIGGKISLHTGSRKVAGVSLFVSGLCCLISPFIFQLSSTFFLLILLIWGTFVVADSPQFSTLVAQTAPKESIGSALTIVNSIGFAITIVSIQIINQIKGNFDQSLLYVLLFIGPAFGLLSLIKLKKELLISKFH</sequence>
<evidence type="ECO:0000256" key="4">
    <source>
        <dbReference type="SAM" id="Phobius"/>
    </source>
</evidence>
<proteinExistence type="predicted"/>
<dbReference type="Gene3D" id="1.20.1250.20">
    <property type="entry name" value="MFS general substrate transporter like domains"/>
    <property type="match status" value="1"/>
</dbReference>
<feature type="transmembrane region" description="Helical" evidence="4">
    <location>
        <begin position="283"/>
        <end position="302"/>
    </location>
</feature>
<feature type="transmembrane region" description="Helical" evidence="4">
    <location>
        <begin position="218"/>
        <end position="241"/>
    </location>
</feature>
<feature type="transmembrane region" description="Helical" evidence="4">
    <location>
        <begin position="136"/>
        <end position="157"/>
    </location>
</feature>
<gene>
    <name evidence="6" type="ORF">QQ008_04310</name>
</gene>
<dbReference type="PROSITE" id="PS50850">
    <property type="entry name" value="MFS"/>
    <property type="match status" value="1"/>
</dbReference>
<comment type="caution">
    <text evidence="6">The sequence shown here is derived from an EMBL/GenBank/DDBJ whole genome shotgun (WGS) entry which is preliminary data.</text>
</comment>
<feature type="transmembrane region" description="Helical" evidence="4">
    <location>
        <begin position="12"/>
        <end position="35"/>
    </location>
</feature>
<evidence type="ECO:0000256" key="3">
    <source>
        <dbReference type="ARBA" id="ARBA00023136"/>
    </source>
</evidence>
<evidence type="ECO:0000256" key="2">
    <source>
        <dbReference type="ARBA" id="ARBA00022989"/>
    </source>
</evidence>
<evidence type="ECO:0000313" key="6">
    <source>
        <dbReference type="EMBL" id="MDN5200565.1"/>
    </source>
</evidence>
<name>A0ABT8KLY1_9BACT</name>
<dbReference type="InterPro" id="IPR011701">
    <property type="entry name" value="MFS"/>
</dbReference>
<dbReference type="Proteomes" id="UP001172082">
    <property type="component" value="Unassembled WGS sequence"/>
</dbReference>
<feature type="transmembrane region" description="Helical" evidence="4">
    <location>
        <begin position="169"/>
        <end position="188"/>
    </location>
</feature>
<feature type="transmembrane region" description="Helical" evidence="4">
    <location>
        <begin position="55"/>
        <end position="74"/>
    </location>
</feature>
<accession>A0ABT8KLY1</accession>
<keyword evidence="2 4" id="KW-1133">Transmembrane helix</keyword>